<evidence type="ECO:0000256" key="3">
    <source>
        <dbReference type="ARBA" id="ARBA00022692"/>
    </source>
</evidence>
<sequence>MYGNYIKLALRNMAKNRLYAFINVVGLAIGLSVFLFGMVLASYERDHDSMFSQRDRIFTAGAKFSDAAEIGVLETNSIYTAMGPLLQEELGEDSLVARTVTREFLLTVGSSNDSYYHTVTFADPEFSELFDFTYLSGDNSALADPLGLVISESTALKYFGRADVTGETLTLDHEHDLVIKAVIEDIPSDSHFNSNLLTERDARLFAALDTLADIRDFNIDEDWGNLSMGDMTYMLLPEGRTQQWLYDQVNAVYQRHSPEGQIEFIPEVKVRPLTEDNTMIWDAIGIPAITSVQLLGLLVLIIACVNYTNLATAQSLGRAREVGLRKTFGASKGQLLLQFLVESLTTAALSMLLALACLELIVPLFNAWSSKVLTINYLDIFPFLIATTTIVGIAAGAYPAYMITRAAPIDSLHNSMLRGNKGGLFRSFMIGVQFTISVFMLASVMVMYFQNKQVEQSANIFPKDNVIVLERVGVDAIKARHETLRNQLMNLPGVEAMTYLSQVPFNQSNSASGVALEPGDEASEILMNRIRVDEGFLETLNIPLLKGRALTRDIAGDVMEAESEVVNVLLNQTGARSLGFDDPLDAVGQSFFEILGEQSRAEGLTATQFIVVGLLPDQNFLGLHNKIKPTAFMIQPPWLNNAAIRISGDNMVQTITEVERVWDEVIADYPIQQRFLDDVFNEIFIVYETMNRVVAGFALIALSLALIGLFGLAAFMAQRRTREIGIRKVLGARVDQIARLLVWQFSIPVLWSLSVAMPLAYAASGLYLNFFDERITMLPLIISGAALGALVTAWLIVSVHAVRIAMSSPIGALRYE</sequence>
<evidence type="ECO:0000259" key="7">
    <source>
        <dbReference type="Pfam" id="PF02687"/>
    </source>
</evidence>
<evidence type="ECO:0000256" key="1">
    <source>
        <dbReference type="ARBA" id="ARBA00004651"/>
    </source>
</evidence>
<dbReference type="Pfam" id="PF12704">
    <property type="entry name" value="MacB_PCD"/>
    <property type="match status" value="1"/>
</dbReference>
<dbReference type="Pfam" id="PF02687">
    <property type="entry name" value="FtsX"/>
    <property type="match status" value="2"/>
</dbReference>
<feature type="domain" description="ABC3 transporter permease C-terminal" evidence="7">
    <location>
        <begin position="697"/>
        <end position="804"/>
    </location>
</feature>
<organism evidence="9 10">
    <name type="scientific">Parahalioglobus pacificus</name>
    <dbReference type="NCBI Taxonomy" id="930806"/>
    <lineage>
        <taxon>Bacteria</taxon>
        <taxon>Pseudomonadati</taxon>
        <taxon>Pseudomonadota</taxon>
        <taxon>Gammaproteobacteria</taxon>
        <taxon>Cellvibrionales</taxon>
        <taxon>Halieaceae</taxon>
        <taxon>Parahalioglobus</taxon>
    </lineage>
</organism>
<comment type="subcellular location">
    <subcellularLocation>
        <location evidence="1">Cell membrane</location>
        <topology evidence="1">Multi-pass membrane protein</topology>
    </subcellularLocation>
</comment>
<dbReference type="PANTHER" id="PTHR30572">
    <property type="entry name" value="MEMBRANE COMPONENT OF TRANSPORTER-RELATED"/>
    <property type="match status" value="1"/>
</dbReference>
<dbReference type="InterPro" id="IPR003838">
    <property type="entry name" value="ABC3_permease_C"/>
</dbReference>
<feature type="transmembrane region" description="Helical" evidence="6">
    <location>
        <begin position="20"/>
        <end position="43"/>
    </location>
</feature>
<evidence type="ECO:0000256" key="2">
    <source>
        <dbReference type="ARBA" id="ARBA00022475"/>
    </source>
</evidence>
<evidence type="ECO:0000256" key="4">
    <source>
        <dbReference type="ARBA" id="ARBA00022989"/>
    </source>
</evidence>
<protein>
    <submittedName>
        <fullName evidence="9">ABC transporter permease</fullName>
    </submittedName>
</protein>
<name>A0A918XDB4_9GAMM</name>
<comment type="caution">
    <text evidence="9">The sequence shown here is derived from an EMBL/GenBank/DDBJ whole genome shotgun (WGS) entry which is preliminary data.</text>
</comment>
<evidence type="ECO:0000259" key="8">
    <source>
        <dbReference type="Pfam" id="PF12704"/>
    </source>
</evidence>
<evidence type="ECO:0000313" key="9">
    <source>
        <dbReference type="EMBL" id="GHD26933.1"/>
    </source>
</evidence>
<dbReference type="GO" id="GO:0005886">
    <property type="term" value="C:plasma membrane"/>
    <property type="evidence" value="ECO:0007669"/>
    <property type="project" value="UniProtKB-SubCell"/>
</dbReference>
<dbReference type="Proteomes" id="UP000644693">
    <property type="component" value="Unassembled WGS sequence"/>
</dbReference>
<feature type="transmembrane region" description="Helical" evidence="6">
    <location>
        <begin position="335"/>
        <end position="368"/>
    </location>
</feature>
<feature type="transmembrane region" description="Helical" evidence="6">
    <location>
        <begin position="380"/>
        <end position="403"/>
    </location>
</feature>
<keyword evidence="4 6" id="KW-1133">Transmembrane helix</keyword>
<dbReference type="RefSeq" id="WP_189474771.1">
    <property type="nucleotide sequence ID" value="NZ_BMYM01000001.1"/>
</dbReference>
<evidence type="ECO:0000256" key="6">
    <source>
        <dbReference type="SAM" id="Phobius"/>
    </source>
</evidence>
<dbReference type="GO" id="GO:0022857">
    <property type="term" value="F:transmembrane transporter activity"/>
    <property type="evidence" value="ECO:0007669"/>
    <property type="project" value="TreeGrafter"/>
</dbReference>
<feature type="transmembrane region" description="Helical" evidence="6">
    <location>
        <begin position="294"/>
        <end position="314"/>
    </location>
</feature>
<keyword evidence="2" id="KW-1003">Cell membrane</keyword>
<dbReference type="PANTHER" id="PTHR30572:SF18">
    <property type="entry name" value="ABC-TYPE MACROLIDE FAMILY EXPORT SYSTEM PERMEASE COMPONENT 2"/>
    <property type="match status" value="1"/>
</dbReference>
<feature type="domain" description="MacB-like periplasmic core" evidence="8">
    <location>
        <begin position="21"/>
        <end position="213"/>
    </location>
</feature>
<evidence type="ECO:0000256" key="5">
    <source>
        <dbReference type="ARBA" id="ARBA00023136"/>
    </source>
</evidence>
<keyword evidence="5 6" id="KW-0472">Membrane</keyword>
<reference evidence="9" key="2">
    <citation type="submission" date="2020-09" db="EMBL/GenBank/DDBJ databases">
        <authorList>
            <person name="Sun Q."/>
            <person name="Kim S."/>
        </authorList>
    </citation>
    <scope>NUCLEOTIDE SEQUENCE</scope>
    <source>
        <strain evidence="9">KCTC 23430</strain>
    </source>
</reference>
<feature type="domain" description="ABC3 transporter permease C-terminal" evidence="7">
    <location>
        <begin position="295"/>
        <end position="406"/>
    </location>
</feature>
<dbReference type="InterPro" id="IPR025857">
    <property type="entry name" value="MacB_PCD"/>
</dbReference>
<feature type="transmembrane region" description="Helical" evidence="6">
    <location>
        <begin position="737"/>
        <end position="763"/>
    </location>
</feature>
<feature type="transmembrane region" description="Helical" evidence="6">
    <location>
        <begin position="693"/>
        <end position="716"/>
    </location>
</feature>
<evidence type="ECO:0000313" key="10">
    <source>
        <dbReference type="Proteomes" id="UP000644693"/>
    </source>
</evidence>
<feature type="transmembrane region" description="Helical" evidence="6">
    <location>
        <begin position="424"/>
        <end position="449"/>
    </location>
</feature>
<proteinExistence type="predicted"/>
<gene>
    <name evidence="9" type="ORF">GCM10007053_04530</name>
</gene>
<reference evidence="9" key="1">
    <citation type="journal article" date="2014" name="Int. J. Syst. Evol. Microbiol.">
        <title>Complete genome sequence of Corynebacterium casei LMG S-19264T (=DSM 44701T), isolated from a smear-ripened cheese.</title>
        <authorList>
            <consortium name="US DOE Joint Genome Institute (JGI-PGF)"/>
            <person name="Walter F."/>
            <person name="Albersmeier A."/>
            <person name="Kalinowski J."/>
            <person name="Ruckert C."/>
        </authorList>
    </citation>
    <scope>NUCLEOTIDE SEQUENCE</scope>
    <source>
        <strain evidence="9">KCTC 23430</strain>
    </source>
</reference>
<keyword evidence="10" id="KW-1185">Reference proteome</keyword>
<dbReference type="EMBL" id="BMYM01000001">
    <property type="protein sequence ID" value="GHD26933.1"/>
    <property type="molecule type" value="Genomic_DNA"/>
</dbReference>
<feature type="transmembrane region" description="Helical" evidence="6">
    <location>
        <begin position="775"/>
        <end position="797"/>
    </location>
</feature>
<keyword evidence="3 6" id="KW-0812">Transmembrane</keyword>
<dbReference type="InterPro" id="IPR050250">
    <property type="entry name" value="Macrolide_Exporter_MacB"/>
</dbReference>
<accession>A0A918XDB4</accession>
<dbReference type="AlphaFoldDB" id="A0A918XDB4"/>